<evidence type="ECO:0000256" key="4">
    <source>
        <dbReference type="ARBA" id="ARBA00022801"/>
    </source>
</evidence>
<dbReference type="GO" id="GO:0008782">
    <property type="term" value="F:adenosylhomocysteine nucleosidase activity"/>
    <property type="evidence" value="ECO:0007669"/>
    <property type="project" value="UniProtKB-EC"/>
</dbReference>
<dbReference type="OrthoDB" id="9792278at2"/>
<gene>
    <name evidence="7" type="ORF">CRV09_02085</name>
</gene>
<name>A0A2P5T252_9GAMM</name>
<evidence type="ECO:0000313" key="7">
    <source>
        <dbReference type="EMBL" id="PPI88669.1"/>
    </source>
</evidence>
<dbReference type="Pfam" id="PF01048">
    <property type="entry name" value="PNP_UDP_1"/>
    <property type="match status" value="1"/>
</dbReference>
<protein>
    <recommendedName>
        <fullName evidence="2">adenosylhomocysteine nucleosidase</fullName>
        <ecNumber evidence="2">3.2.2.9</ecNumber>
    </recommendedName>
</protein>
<dbReference type="AlphaFoldDB" id="A0A2P5T252"/>
<dbReference type="PANTHER" id="PTHR46832">
    <property type="entry name" value="5'-METHYLTHIOADENOSINE/S-ADENOSYLHOMOCYSTEINE NUCLEOSIDASE"/>
    <property type="match status" value="1"/>
</dbReference>
<dbReference type="PANTHER" id="PTHR46832:SF1">
    <property type="entry name" value="5'-METHYLTHIOADENOSINE_S-ADENOSYLHOMOCYSTEINE NUCLEOSIDASE"/>
    <property type="match status" value="1"/>
</dbReference>
<evidence type="ECO:0000256" key="2">
    <source>
        <dbReference type="ARBA" id="ARBA00011974"/>
    </source>
</evidence>
<evidence type="ECO:0000313" key="8">
    <source>
        <dbReference type="Proteomes" id="UP000295937"/>
    </source>
</evidence>
<dbReference type="UniPathway" id="UPA00904">
    <property type="reaction ID" value="UER00871"/>
</dbReference>
<sequence>MKIAIIGAMEEEIQYIRDSIDEYKLLSIKGYKIYIGNTKKNKIFLLESGIGKTIVTLTTTLLINLYNPDLIINIGTAGSLSSNLKIGDIVISKSVCYHDVDMTAFGYMMGQISGFPAEFTANKSLVIHAKICANQLKLKSKIGLIVSGDAFVNNIHSLMKICKYFPKAVAVEMEATSIAHVCYVFQIPFIAIRSISDTVDNKSYLNFREHLINSSKKCCKVVNKFLTNVSL</sequence>
<organism evidence="7 8">
    <name type="scientific">Candidatus Pantoea edessiphila</name>
    <dbReference type="NCBI Taxonomy" id="2044610"/>
    <lineage>
        <taxon>Bacteria</taxon>
        <taxon>Pseudomonadati</taxon>
        <taxon>Pseudomonadota</taxon>
        <taxon>Gammaproteobacteria</taxon>
        <taxon>Enterobacterales</taxon>
        <taxon>Erwiniaceae</taxon>
        <taxon>Pantoea</taxon>
    </lineage>
</organism>
<dbReference type="EC" id="3.2.2.9" evidence="2"/>
<dbReference type="GO" id="GO:0008930">
    <property type="term" value="F:methylthioadenosine nucleosidase activity"/>
    <property type="evidence" value="ECO:0007669"/>
    <property type="project" value="InterPro"/>
</dbReference>
<comment type="caution">
    <text evidence="7">The sequence shown here is derived from an EMBL/GenBank/DDBJ whole genome shotgun (WGS) entry which is preliminary data.</text>
</comment>
<keyword evidence="3" id="KW-0028">Amino-acid biosynthesis</keyword>
<evidence type="ECO:0000256" key="1">
    <source>
        <dbReference type="ARBA" id="ARBA00004945"/>
    </source>
</evidence>
<reference evidence="7 8" key="1">
    <citation type="journal article" date="2018" name="Genome Biol. Evol.">
        <title>Cladogenesis and Genomic Streamlining in Extracellular Endosymbionts of Tropical Stink Bugs.</title>
        <authorList>
            <person name="Otero-Bravo A."/>
            <person name="Goffredi S."/>
            <person name="Sabree Z.L."/>
        </authorList>
    </citation>
    <scope>NUCLEOTIDE SEQUENCE [LARGE SCALE GENOMIC DNA]</scope>
    <source>
        <strain evidence="7 8">SoEO</strain>
    </source>
</reference>
<comment type="pathway">
    <text evidence="1">Amino-acid biosynthesis; L-methionine biosynthesis via salvage pathway; S-methyl-5-thio-alpha-D-ribose 1-phosphate from S-methyl-5'-thioadenosine (hydrolase route): step 1/2.</text>
</comment>
<dbReference type="SUPFAM" id="SSF53167">
    <property type="entry name" value="Purine and uridine phosphorylases"/>
    <property type="match status" value="1"/>
</dbReference>
<keyword evidence="4 7" id="KW-0378">Hydrolase</keyword>
<dbReference type="GO" id="GO:0019509">
    <property type="term" value="P:L-methionine salvage from methylthioadenosine"/>
    <property type="evidence" value="ECO:0007669"/>
    <property type="project" value="UniProtKB-UniPathway"/>
</dbReference>
<dbReference type="Proteomes" id="UP000295937">
    <property type="component" value="Unassembled WGS sequence"/>
</dbReference>
<dbReference type="Gene3D" id="3.40.50.1580">
    <property type="entry name" value="Nucleoside phosphorylase domain"/>
    <property type="match status" value="1"/>
</dbReference>
<dbReference type="GO" id="GO:0005829">
    <property type="term" value="C:cytosol"/>
    <property type="evidence" value="ECO:0007669"/>
    <property type="project" value="TreeGrafter"/>
</dbReference>
<dbReference type="NCBIfam" id="TIGR01704">
    <property type="entry name" value="MTA_SAH-Nsdase"/>
    <property type="match status" value="1"/>
</dbReference>
<dbReference type="InterPro" id="IPR000845">
    <property type="entry name" value="Nucleoside_phosphorylase_d"/>
</dbReference>
<dbReference type="InterPro" id="IPR010049">
    <property type="entry name" value="MTA_SAH_Nsdase"/>
</dbReference>
<dbReference type="RefSeq" id="WP_136132506.1">
    <property type="nucleotide sequence ID" value="NZ_PDKR01000002.1"/>
</dbReference>
<dbReference type="NCBIfam" id="NF004079">
    <property type="entry name" value="PRK05584.1"/>
    <property type="match status" value="1"/>
</dbReference>
<proteinExistence type="predicted"/>
<accession>A0A2P5T252</accession>
<dbReference type="InterPro" id="IPR035994">
    <property type="entry name" value="Nucleoside_phosphorylase_sf"/>
</dbReference>
<dbReference type="GO" id="GO:0019284">
    <property type="term" value="P:L-methionine salvage from S-adenosylmethionine"/>
    <property type="evidence" value="ECO:0007669"/>
    <property type="project" value="TreeGrafter"/>
</dbReference>
<dbReference type="GO" id="GO:0009164">
    <property type="term" value="P:nucleoside catabolic process"/>
    <property type="evidence" value="ECO:0007669"/>
    <property type="project" value="InterPro"/>
</dbReference>
<dbReference type="CDD" id="cd09008">
    <property type="entry name" value="MTAN"/>
    <property type="match status" value="1"/>
</dbReference>
<evidence type="ECO:0000256" key="5">
    <source>
        <dbReference type="ARBA" id="ARBA00023167"/>
    </source>
</evidence>
<keyword evidence="5" id="KW-0486">Methionine biosynthesis</keyword>
<keyword evidence="7" id="KW-0326">Glycosidase</keyword>
<evidence type="ECO:0000259" key="6">
    <source>
        <dbReference type="Pfam" id="PF01048"/>
    </source>
</evidence>
<evidence type="ECO:0000256" key="3">
    <source>
        <dbReference type="ARBA" id="ARBA00022605"/>
    </source>
</evidence>
<dbReference type="EMBL" id="PDKR01000002">
    <property type="protein sequence ID" value="PPI88669.1"/>
    <property type="molecule type" value="Genomic_DNA"/>
</dbReference>
<feature type="domain" description="Nucleoside phosphorylase" evidence="6">
    <location>
        <begin position="2"/>
        <end position="226"/>
    </location>
</feature>